<dbReference type="Proteomes" id="UP000196878">
    <property type="component" value="Unassembled WGS sequence"/>
</dbReference>
<organism evidence="1 2">
    <name type="scientific">Haematobacter genomosp. 1</name>
    <dbReference type="NCBI Taxonomy" id="366618"/>
    <lineage>
        <taxon>Bacteria</taxon>
        <taxon>Pseudomonadati</taxon>
        <taxon>Pseudomonadota</taxon>
        <taxon>Alphaproteobacteria</taxon>
        <taxon>Rhodobacterales</taxon>
        <taxon>Paracoccaceae</taxon>
        <taxon>Haematobacter</taxon>
    </lineage>
</organism>
<proteinExistence type="predicted"/>
<comment type="caution">
    <text evidence="1">The sequence shown here is derived from an EMBL/GenBank/DDBJ whole genome shotgun (WGS) entry which is preliminary data.</text>
</comment>
<sequence length="66" mass="7536">MIELAFIACLTAAPALCEKKSLLFIEVTPLTCMMSAQPELARWVDSHPKWRIARWRCNTATTEKEI</sequence>
<dbReference type="RefSeq" id="WP_088214272.1">
    <property type="nucleotide sequence ID" value="NZ_NIPW01000006.1"/>
</dbReference>
<accession>A0A212AER2</accession>
<dbReference type="AlphaFoldDB" id="A0A212AER2"/>
<gene>
    <name evidence="1" type="ORF">CDV49_03930</name>
</gene>
<evidence type="ECO:0000313" key="2">
    <source>
        <dbReference type="Proteomes" id="UP000196878"/>
    </source>
</evidence>
<evidence type="ECO:0000313" key="1">
    <source>
        <dbReference type="EMBL" id="OWJ79938.1"/>
    </source>
</evidence>
<protein>
    <submittedName>
        <fullName evidence="1">Uncharacterized protein</fullName>
    </submittedName>
</protein>
<keyword evidence="2" id="KW-1185">Reference proteome</keyword>
<dbReference type="EMBL" id="NIPW01000006">
    <property type="protein sequence ID" value="OWJ79938.1"/>
    <property type="molecule type" value="Genomic_DNA"/>
</dbReference>
<reference evidence="1 2" key="1">
    <citation type="submission" date="2016-12" db="EMBL/GenBank/DDBJ databases">
        <title>Comparison of Traditional DNA-DNA Hybridization with In Silico Genomic Analysis.</title>
        <authorList>
            <person name="Nicholson A.C."/>
            <person name="Humrighouse B.W."/>
            <person name="Graziano J."/>
            <person name="Lasker B."/>
            <person name="Whitney A.M."/>
            <person name="Mcquiston J.R."/>
        </authorList>
    </citation>
    <scope>NUCLEOTIDE SEQUENCE [LARGE SCALE GENOMIC DNA]</scope>
    <source>
        <strain evidence="1 2">H2240</strain>
    </source>
</reference>
<dbReference type="OrthoDB" id="7363897at2"/>
<name>A0A212AER2_9RHOB</name>